<dbReference type="InterPro" id="IPR032675">
    <property type="entry name" value="LRR_dom_sf"/>
</dbReference>
<evidence type="ECO:0000313" key="2">
    <source>
        <dbReference type="Proteomes" id="UP001347796"/>
    </source>
</evidence>
<keyword evidence="2" id="KW-1185">Reference proteome</keyword>
<organism evidence="1 2">
    <name type="scientific">Patella caerulea</name>
    <name type="common">Rayed Mediterranean limpet</name>
    <dbReference type="NCBI Taxonomy" id="87958"/>
    <lineage>
        <taxon>Eukaryota</taxon>
        <taxon>Metazoa</taxon>
        <taxon>Spiralia</taxon>
        <taxon>Lophotrochozoa</taxon>
        <taxon>Mollusca</taxon>
        <taxon>Gastropoda</taxon>
        <taxon>Patellogastropoda</taxon>
        <taxon>Patelloidea</taxon>
        <taxon>Patellidae</taxon>
        <taxon>Patella</taxon>
    </lineage>
</organism>
<reference evidence="1 2" key="1">
    <citation type="submission" date="2024-01" db="EMBL/GenBank/DDBJ databases">
        <title>The genome of the rayed Mediterranean limpet Patella caerulea (Linnaeus, 1758).</title>
        <authorList>
            <person name="Anh-Thu Weber A."/>
            <person name="Halstead-Nussloch G."/>
        </authorList>
    </citation>
    <scope>NUCLEOTIDE SEQUENCE [LARGE SCALE GENOMIC DNA]</scope>
    <source>
        <strain evidence="1">AATW-2023a</strain>
        <tissue evidence="1">Whole specimen</tissue>
    </source>
</reference>
<sequence length="207" mass="23748">MNSILQRGVSVSLFQSVSKTSELYKPTDRKLWGWLNAIFNRVDNDRRKQVGPDRACAEWLLRCGASVKWQNFNHWVKDYNTLPGSNFKNYQIEEIDASDSAVMAVGFPHLEGLKHVKRITLHNCGYLDDSALSYLPCVKDSLIYLQLSSCGDISNQGLQPIHQLKHLKRLKMFDLPEVRNMPAVIDDLQKKLPQCTIEYIPEKKKGE</sequence>
<evidence type="ECO:0008006" key="3">
    <source>
        <dbReference type="Google" id="ProtNLM"/>
    </source>
</evidence>
<dbReference type="Proteomes" id="UP001347796">
    <property type="component" value="Unassembled WGS sequence"/>
</dbReference>
<dbReference type="Gene3D" id="3.80.10.10">
    <property type="entry name" value="Ribonuclease Inhibitor"/>
    <property type="match status" value="1"/>
</dbReference>
<protein>
    <recommendedName>
        <fullName evidence="3">Mitochondrial ATP synthase regulatory component factor B</fullName>
    </recommendedName>
</protein>
<gene>
    <name evidence="1" type="ORF">SNE40_009112</name>
</gene>
<proteinExistence type="predicted"/>
<dbReference type="EMBL" id="JAZGQO010000007">
    <property type="protein sequence ID" value="KAK6181202.1"/>
    <property type="molecule type" value="Genomic_DNA"/>
</dbReference>
<comment type="caution">
    <text evidence="1">The sequence shown here is derived from an EMBL/GenBank/DDBJ whole genome shotgun (WGS) entry which is preliminary data.</text>
</comment>
<evidence type="ECO:0000313" key="1">
    <source>
        <dbReference type="EMBL" id="KAK6181202.1"/>
    </source>
</evidence>
<name>A0AAN8JN95_PATCE</name>
<dbReference type="AlphaFoldDB" id="A0AAN8JN95"/>
<dbReference type="SUPFAM" id="SSF52047">
    <property type="entry name" value="RNI-like"/>
    <property type="match status" value="1"/>
</dbReference>
<accession>A0AAN8JN95</accession>